<comment type="subunit">
    <text evidence="1">Component of the TIM23 complex.</text>
</comment>
<dbReference type="InterPro" id="IPR023214">
    <property type="entry name" value="HAD_sf"/>
</dbReference>
<keyword evidence="1" id="KW-0653">Protein transport</keyword>
<dbReference type="SMART" id="SM00577">
    <property type="entry name" value="CPDc"/>
    <property type="match status" value="1"/>
</dbReference>
<dbReference type="GO" id="GO:0015031">
    <property type="term" value="P:protein transport"/>
    <property type="evidence" value="ECO:0007669"/>
    <property type="project" value="UniProtKB-KW"/>
</dbReference>
<dbReference type="SUPFAM" id="SSF56784">
    <property type="entry name" value="HAD-like"/>
    <property type="match status" value="1"/>
</dbReference>
<evidence type="ECO:0000256" key="2">
    <source>
        <dbReference type="SAM" id="MobiDB-lite"/>
    </source>
</evidence>
<name>R0HXW6_9BRAS</name>
<gene>
    <name evidence="4" type="ORF">CARUB_v10025154mg</name>
</gene>
<evidence type="ECO:0000259" key="3">
    <source>
        <dbReference type="PROSITE" id="PS50969"/>
    </source>
</evidence>
<dbReference type="InterPro" id="IPR050365">
    <property type="entry name" value="TIM50"/>
</dbReference>
<dbReference type="AlphaFoldDB" id="R0HXW6"/>
<keyword evidence="1" id="KW-0813">Transport</keyword>
<protein>
    <recommendedName>
        <fullName evidence="1">Mitochondrial import inner membrane translocase subunit TIM50</fullName>
    </recommendedName>
</protein>
<keyword evidence="1" id="KW-0496">Mitochondrion</keyword>
<dbReference type="GO" id="GO:0005744">
    <property type="term" value="C:TIM23 mitochondrial import inner membrane translocase complex"/>
    <property type="evidence" value="ECO:0007669"/>
    <property type="project" value="UniProtKB-UniRule"/>
</dbReference>
<dbReference type="Gene3D" id="3.40.50.1000">
    <property type="entry name" value="HAD superfamily/HAD-like"/>
    <property type="match status" value="1"/>
</dbReference>
<dbReference type="STRING" id="81985.R0HXW6"/>
<dbReference type="PROSITE" id="PS50969">
    <property type="entry name" value="FCP1"/>
    <property type="match status" value="1"/>
</dbReference>
<dbReference type="EMBL" id="KB870808">
    <property type="protein sequence ID" value="EOA28908.1"/>
    <property type="molecule type" value="Genomic_DNA"/>
</dbReference>
<reference evidence="5" key="1">
    <citation type="journal article" date="2013" name="Nat. Genet.">
        <title>The Capsella rubella genome and the genomic consequences of rapid mating system evolution.</title>
        <authorList>
            <person name="Slotte T."/>
            <person name="Hazzouri K.M."/>
            <person name="Agren J.A."/>
            <person name="Koenig D."/>
            <person name="Maumus F."/>
            <person name="Guo Y.L."/>
            <person name="Steige K."/>
            <person name="Platts A.E."/>
            <person name="Escobar J.S."/>
            <person name="Newman L.K."/>
            <person name="Wang W."/>
            <person name="Mandakova T."/>
            <person name="Vello E."/>
            <person name="Smith L.M."/>
            <person name="Henz S.R."/>
            <person name="Steffen J."/>
            <person name="Takuno S."/>
            <person name="Brandvain Y."/>
            <person name="Coop G."/>
            <person name="Andolfatto P."/>
            <person name="Hu T.T."/>
            <person name="Blanchette M."/>
            <person name="Clark R.M."/>
            <person name="Quesneville H."/>
            <person name="Nordborg M."/>
            <person name="Gaut B.S."/>
            <person name="Lysak M.A."/>
            <person name="Jenkins J."/>
            <person name="Grimwood J."/>
            <person name="Chapman J."/>
            <person name="Prochnik S."/>
            <person name="Shu S."/>
            <person name="Rokhsar D."/>
            <person name="Schmutz J."/>
            <person name="Weigel D."/>
            <person name="Wright S.I."/>
        </authorList>
    </citation>
    <scope>NUCLEOTIDE SEQUENCE [LARGE SCALE GENOMIC DNA]</scope>
    <source>
        <strain evidence="5">cv. Monte Gargano</strain>
    </source>
</reference>
<dbReference type="InterPro" id="IPR036412">
    <property type="entry name" value="HAD-like_sf"/>
</dbReference>
<comment type="function">
    <text evidence="1">Essential component of the TIM23 complex, a complex that mediates the translocation of transit peptide-containing proteins across the mitochondrial inner membrane.</text>
</comment>
<dbReference type="eggNOG" id="ENOG502RT7D">
    <property type="taxonomic scope" value="Eukaryota"/>
</dbReference>
<feature type="region of interest" description="Disordered" evidence="2">
    <location>
        <begin position="1"/>
        <end position="25"/>
    </location>
</feature>
<dbReference type="Proteomes" id="UP000029121">
    <property type="component" value="Unassembled WGS sequence"/>
</dbReference>
<comment type="similarity">
    <text evidence="1">Belongs to the TIM50 family.</text>
</comment>
<keyword evidence="5" id="KW-1185">Reference proteome</keyword>
<proteinExistence type="inferred from homology"/>
<dbReference type="InterPro" id="IPR004274">
    <property type="entry name" value="FCP1_dom"/>
</dbReference>
<evidence type="ECO:0000313" key="4">
    <source>
        <dbReference type="EMBL" id="EOA28908.1"/>
    </source>
</evidence>
<keyword evidence="1" id="KW-0809">Transit peptide</keyword>
<sequence length="263" mass="29764">MAEEKNKKSIIASVDSDDESSGDTISEQAELSSILDKLSLEPKKEKKKLLVLCLSGLLLHRVHKNDMRKNPKNRSPDASCGPNLVYKRPFAEEFMKFCLERFKVGIWSSACEKNVDIVLSIILENLEDKLLFVWVRSLDQKECTNSGFKTLENSEKPIFFKDLSKVFQCFNGFSSSNTIFIDDEPYKALLNPDNTGLFPLSYDSSDKKDNLLDPEGGFCSYLDGLAKSSDVQAYIKEHSFGQPKIDSSHSDWSFYRKIANIVS</sequence>
<accession>R0HXW6</accession>
<organism evidence="4 5">
    <name type="scientific">Capsella rubella</name>
    <dbReference type="NCBI Taxonomy" id="81985"/>
    <lineage>
        <taxon>Eukaryota</taxon>
        <taxon>Viridiplantae</taxon>
        <taxon>Streptophyta</taxon>
        <taxon>Embryophyta</taxon>
        <taxon>Tracheophyta</taxon>
        <taxon>Spermatophyta</taxon>
        <taxon>Magnoliopsida</taxon>
        <taxon>eudicotyledons</taxon>
        <taxon>Gunneridae</taxon>
        <taxon>Pentapetalae</taxon>
        <taxon>rosids</taxon>
        <taxon>malvids</taxon>
        <taxon>Brassicales</taxon>
        <taxon>Brassicaceae</taxon>
        <taxon>Camelineae</taxon>
        <taxon>Capsella</taxon>
    </lineage>
</organism>
<dbReference type="Pfam" id="PF03031">
    <property type="entry name" value="NIF"/>
    <property type="match status" value="1"/>
</dbReference>
<evidence type="ECO:0000256" key="1">
    <source>
        <dbReference type="RuleBase" id="RU365079"/>
    </source>
</evidence>
<evidence type="ECO:0000313" key="5">
    <source>
        <dbReference type="Proteomes" id="UP000029121"/>
    </source>
</evidence>
<comment type="subcellular location">
    <subcellularLocation>
        <location evidence="1">Mitochondrion inner membrane</location>
        <topology evidence="1">Single-pass membrane protein</topology>
    </subcellularLocation>
</comment>
<feature type="domain" description="FCP1 homology" evidence="3">
    <location>
        <begin position="43"/>
        <end position="225"/>
    </location>
</feature>
<dbReference type="PANTHER" id="PTHR12210">
    <property type="entry name" value="DULLARD PROTEIN PHOSPHATASE"/>
    <property type="match status" value="1"/>
</dbReference>
<keyword evidence="1" id="KW-0811">Translocation</keyword>